<dbReference type="AlphaFoldDB" id="A0A2G8SI98"/>
<protein>
    <submittedName>
        <fullName evidence="1">Uncharacterized protein</fullName>
    </submittedName>
</protein>
<dbReference type="EMBL" id="AYKW01000007">
    <property type="protein sequence ID" value="PIL33494.1"/>
    <property type="molecule type" value="Genomic_DNA"/>
</dbReference>
<dbReference type="STRING" id="1077348.A0A2G8SI98"/>
<accession>A0A2G8SI98</accession>
<evidence type="ECO:0000313" key="2">
    <source>
        <dbReference type="Proteomes" id="UP000230002"/>
    </source>
</evidence>
<proteinExistence type="predicted"/>
<organism evidence="1 2">
    <name type="scientific">Ganoderma sinense ZZ0214-1</name>
    <dbReference type="NCBI Taxonomy" id="1077348"/>
    <lineage>
        <taxon>Eukaryota</taxon>
        <taxon>Fungi</taxon>
        <taxon>Dikarya</taxon>
        <taxon>Basidiomycota</taxon>
        <taxon>Agaricomycotina</taxon>
        <taxon>Agaricomycetes</taxon>
        <taxon>Polyporales</taxon>
        <taxon>Polyporaceae</taxon>
        <taxon>Ganoderma</taxon>
    </lineage>
</organism>
<evidence type="ECO:0000313" key="1">
    <source>
        <dbReference type="EMBL" id="PIL33494.1"/>
    </source>
</evidence>
<comment type="caution">
    <text evidence="1">The sequence shown here is derived from an EMBL/GenBank/DDBJ whole genome shotgun (WGS) entry which is preliminary data.</text>
</comment>
<name>A0A2G8SI98_9APHY</name>
<dbReference type="Proteomes" id="UP000230002">
    <property type="component" value="Unassembled WGS sequence"/>
</dbReference>
<reference evidence="1 2" key="1">
    <citation type="journal article" date="2015" name="Sci. Rep.">
        <title>Chromosome-level genome map provides insights into diverse defense mechanisms in the medicinal fungus Ganoderma sinense.</title>
        <authorList>
            <person name="Zhu Y."/>
            <person name="Xu J."/>
            <person name="Sun C."/>
            <person name="Zhou S."/>
            <person name="Xu H."/>
            <person name="Nelson D.R."/>
            <person name="Qian J."/>
            <person name="Song J."/>
            <person name="Luo H."/>
            <person name="Xiang L."/>
            <person name="Li Y."/>
            <person name="Xu Z."/>
            <person name="Ji A."/>
            <person name="Wang L."/>
            <person name="Lu S."/>
            <person name="Hayward A."/>
            <person name="Sun W."/>
            <person name="Li X."/>
            <person name="Schwartz D.C."/>
            <person name="Wang Y."/>
            <person name="Chen S."/>
        </authorList>
    </citation>
    <scope>NUCLEOTIDE SEQUENCE [LARGE SCALE GENOMIC DNA]</scope>
    <source>
        <strain evidence="1 2">ZZ0214-1</strain>
    </source>
</reference>
<gene>
    <name evidence="1" type="ORF">GSI_04117</name>
</gene>
<keyword evidence="2" id="KW-1185">Reference proteome</keyword>
<sequence length="128" mass="13722">MCTQPILVAPPQTYLDYLRLPSVALAARTASLPEIDTGPVVLDGAASDTRLDQDDADAAPVAYPLVQLMKAALYLDNAEGTGRELSNGHFFNDDPRRLTGLNVEIPIYEMRMTASTSGGPSLPLFTSI</sequence>
<dbReference type="OrthoDB" id="3156807at2759"/>